<dbReference type="RefSeq" id="WP_079470815.1">
    <property type="nucleotide sequence ID" value="NZ_FUZZ01000002.1"/>
</dbReference>
<dbReference type="EMBL" id="FUZZ01000002">
    <property type="protein sequence ID" value="SKD06770.1"/>
    <property type="molecule type" value="Genomic_DNA"/>
</dbReference>
<accession>A0A1T5P213</accession>
<name>A0A1T5P213_9BACT</name>
<evidence type="ECO:0008006" key="4">
    <source>
        <dbReference type="Google" id="ProtNLM"/>
    </source>
</evidence>
<protein>
    <recommendedName>
        <fullName evidence="4">Outer membrane protein beta-barrel domain-containing protein</fullName>
    </recommendedName>
</protein>
<organism evidence="2 3">
    <name type="scientific">Chitinophaga ginsengisegetis</name>
    <dbReference type="NCBI Taxonomy" id="393003"/>
    <lineage>
        <taxon>Bacteria</taxon>
        <taxon>Pseudomonadati</taxon>
        <taxon>Bacteroidota</taxon>
        <taxon>Chitinophagia</taxon>
        <taxon>Chitinophagales</taxon>
        <taxon>Chitinophagaceae</taxon>
        <taxon>Chitinophaga</taxon>
    </lineage>
</organism>
<keyword evidence="1" id="KW-0732">Signal</keyword>
<evidence type="ECO:0000313" key="2">
    <source>
        <dbReference type="EMBL" id="SKD06770.1"/>
    </source>
</evidence>
<proteinExistence type="predicted"/>
<dbReference type="AlphaFoldDB" id="A0A1T5P213"/>
<sequence length="286" mass="31063">MRYALILPVFWLCYSSAQAQTDTARTQADSTQTDNKKVTLTLGALYSNNANYYGQTAAAPMPYLAASATLQFRSGIYFSGVGYRLLNDSGAAVSATSAGAGIAFKIGKKLAADLSYSHTFFPSNSPFLQAANTDNAAASLKYHYWMTTGVNVDYAFGKQQDVFVTLSTEKAIQLGSIFKGKDLITLTPSVEAVGGTQHFYQTYVQEKKLLGLPLPILSGIPGTSETVTKEATQFDLLSYSFKVPLAYNRAHYMVELAYQLSVLSDKALSGAGDANSFFNCSFYYQF</sequence>
<dbReference type="STRING" id="393003.SAMN05660461_3551"/>
<feature type="chain" id="PRO_5012707737" description="Outer membrane protein beta-barrel domain-containing protein" evidence="1">
    <location>
        <begin position="20"/>
        <end position="286"/>
    </location>
</feature>
<keyword evidence="3" id="KW-1185">Reference proteome</keyword>
<feature type="signal peptide" evidence="1">
    <location>
        <begin position="1"/>
        <end position="19"/>
    </location>
</feature>
<gene>
    <name evidence="2" type="ORF">SAMN05660461_3551</name>
</gene>
<evidence type="ECO:0000256" key="1">
    <source>
        <dbReference type="SAM" id="SignalP"/>
    </source>
</evidence>
<evidence type="ECO:0000313" key="3">
    <source>
        <dbReference type="Proteomes" id="UP000190166"/>
    </source>
</evidence>
<dbReference type="Proteomes" id="UP000190166">
    <property type="component" value="Unassembled WGS sequence"/>
</dbReference>
<reference evidence="2 3" key="1">
    <citation type="submission" date="2017-02" db="EMBL/GenBank/DDBJ databases">
        <authorList>
            <person name="Peterson S.W."/>
        </authorList>
    </citation>
    <scope>NUCLEOTIDE SEQUENCE [LARGE SCALE GENOMIC DNA]</scope>
    <source>
        <strain evidence="2 3">DSM 18108</strain>
    </source>
</reference>